<evidence type="ECO:0000256" key="1">
    <source>
        <dbReference type="SAM" id="MobiDB-lite"/>
    </source>
</evidence>
<reference evidence="3" key="1">
    <citation type="submission" date="2020-05" db="EMBL/GenBank/DDBJ databases">
        <authorList>
            <person name="Chiriac C."/>
            <person name="Salcher M."/>
            <person name="Ghai R."/>
            <person name="Kavagutti S V."/>
        </authorList>
    </citation>
    <scope>NUCLEOTIDE SEQUENCE</scope>
</reference>
<feature type="region of interest" description="Disordered" evidence="1">
    <location>
        <begin position="35"/>
        <end position="54"/>
    </location>
</feature>
<name>A0A6J6TZS5_9ZZZZ</name>
<proteinExistence type="predicted"/>
<protein>
    <submittedName>
        <fullName evidence="3">Unannotated protein</fullName>
    </submittedName>
</protein>
<gene>
    <name evidence="3" type="ORF">UFOPK2766_01725</name>
    <name evidence="4" type="ORF">UFOPK3519_01811</name>
</gene>
<dbReference type="Gene3D" id="2.60.120.10">
    <property type="entry name" value="Jelly Rolls"/>
    <property type="match status" value="1"/>
</dbReference>
<dbReference type="PANTHER" id="PTHR36440">
    <property type="entry name" value="PUTATIVE (AFU_ORTHOLOGUE AFUA_8G07350)-RELATED"/>
    <property type="match status" value="1"/>
</dbReference>
<dbReference type="AlphaFoldDB" id="A0A6J6TZS5"/>
<evidence type="ECO:0000313" key="4">
    <source>
        <dbReference type="EMBL" id="CAB4918423.1"/>
    </source>
</evidence>
<evidence type="ECO:0000259" key="2">
    <source>
        <dbReference type="Pfam" id="PF07883"/>
    </source>
</evidence>
<feature type="domain" description="Cupin type-2" evidence="2">
    <location>
        <begin position="43"/>
        <end position="95"/>
    </location>
</feature>
<sequence length="140" mass="15078">MPEPIFLTQEDRPEPLGIAGFEITVLAEQSQTDGYEIFQQSGPAGTGPSPHSHPWDESFYVISGAVLCGVGEEEALATPGSLIHVPGNTSHWYTFGEEGGEMVSMTSRGNASQMYADLARSDTDRSKFAAIAGQHGQEYR</sequence>
<dbReference type="SUPFAM" id="SSF51182">
    <property type="entry name" value="RmlC-like cupins"/>
    <property type="match status" value="1"/>
</dbReference>
<dbReference type="InterPro" id="IPR013096">
    <property type="entry name" value="Cupin_2"/>
</dbReference>
<evidence type="ECO:0000313" key="3">
    <source>
        <dbReference type="EMBL" id="CAB4752274.1"/>
    </source>
</evidence>
<accession>A0A6J6TZS5</accession>
<dbReference type="EMBL" id="CAFBMG010000211">
    <property type="protein sequence ID" value="CAB4918423.1"/>
    <property type="molecule type" value="Genomic_DNA"/>
</dbReference>
<dbReference type="InterPro" id="IPR011051">
    <property type="entry name" value="RmlC_Cupin_sf"/>
</dbReference>
<dbReference type="InterPro" id="IPR053146">
    <property type="entry name" value="QDO-like"/>
</dbReference>
<dbReference type="InterPro" id="IPR014710">
    <property type="entry name" value="RmlC-like_jellyroll"/>
</dbReference>
<dbReference type="Pfam" id="PF07883">
    <property type="entry name" value="Cupin_2"/>
    <property type="match status" value="1"/>
</dbReference>
<dbReference type="PANTHER" id="PTHR36440:SF1">
    <property type="entry name" value="PUTATIVE (AFU_ORTHOLOGUE AFUA_8G07350)-RELATED"/>
    <property type="match status" value="1"/>
</dbReference>
<organism evidence="3">
    <name type="scientific">freshwater metagenome</name>
    <dbReference type="NCBI Taxonomy" id="449393"/>
    <lineage>
        <taxon>unclassified sequences</taxon>
        <taxon>metagenomes</taxon>
        <taxon>ecological metagenomes</taxon>
    </lineage>
</organism>
<dbReference type="EMBL" id="CAEZYU010000090">
    <property type="protein sequence ID" value="CAB4752274.1"/>
    <property type="molecule type" value="Genomic_DNA"/>
</dbReference>